<evidence type="ECO:0000313" key="2">
    <source>
        <dbReference type="Proteomes" id="UP000641152"/>
    </source>
</evidence>
<proteinExistence type="predicted"/>
<comment type="caution">
    <text evidence="1">The sequence shown here is derived from an EMBL/GenBank/DDBJ whole genome shotgun (WGS) entry which is preliminary data.</text>
</comment>
<dbReference type="RefSeq" id="WP_192395284.1">
    <property type="nucleotide sequence ID" value="NZ_CAJHIU010000003.1"/>
</dbReference>
<keyword evidence="2" id="KW-1185">Reference proteome</keyword>
<gene>
    <name evidence="1" type="ORF">EBB_18755</name>
</gene>
<evidence type="ECO:0000313" key="1">
    <source>
        <dbReference type="EMBL" id="MBD9362511.1"/>
    </source>
</evidence>
<name>A0ABR9DI08_9GAMM</name>
<sequence length="233" mass="26785">MPQYFSRLLAGPSLDAIPQETDFWHDRELSLFSCPSADADYALTALVFKISRNPKDLLAHLRRIYFCYDRRLSEQLYAALLDLMIILDGKGASISRRMIQASQSRLLVQQCQDLLKTDGQTPPANRYSLFSKGLLASRELVKSRQQTEAQHDYLALANDFIEYSQLEQAMDVLETGINLQHDRPDLQLALLELYKSTKNRERFQLNRQRFSDSGVVLEGEWLELANYFEGQAS</sequence>
<protein>
    <submittedName>
        <fullName evidence="1">Uncharacterized protein</fullName>
    </submittedName>
</protein>
<reference evidence="1 2" key="1">
    <citation type="submission" date="2020-09" db="EMBL/GenBank/DDBJ databases">
        <title>Methylomonas albis sp. nov. and Methylomonas fluvii sp. nov.: Two cold-adapted methanotrophs from the River Elbe and an amended description of Methylovulum psychrotolerans strain Eb1.</title>
        <authorList>
            <person name="Bussmann I.K."/>
            <person name="Klings K.-W."/>
            <person name="Warnstedt J."/>
            <person name="Hoppert M."/>
            <person name="Saborowski A."/>
            <person name="Horn F."/>
            <person name="Liebner S."/>
        </authorList>
    </citation>
    <scope>NUCLEOTIDE SEQUENCE [LARGE SCALE GENOMIC DNA]</scope>
    <source>
        <strain evidence="1 2">EbB</strain>
    </source>
</reference>
<organism evidence="1 2">
    <name type="scientific">Methylomonas fluvii</name>
    <dbReference type="NCBI Taxonomy" id="1854564"/>
    <lineage>
        <taxon>Bacteria</taxon>
        <taxon>Pseudomonadati</taxon>
        <taxon>Pseudomonadota</taxon>
        <taxon>Gammaproteobacteria</taxon>
        <taxon>Methylococcales</taxon>
        <taxon>Methylococcaceae</taxon>
        <taxon>Methylomonas</taxon>
    </lineage>
</organism>
<accession>A0ABR9DI08</accession>
<dbReference type="Proteomes" id="UP000641152">
    <property type="component" value="Unassembled WGS sequence"/>
</dbReference>
<dbReference type="EMBL" id="JACXST010000003">
    <property type="protein sequence ID" value="MBD9362511.1"/>
    <property type="molecule type" value="Genomic_DNA"/>
</dbReference>